<evidence type="ECO:0000313" key="2">
    <source>
        <dbReference type="EMBL" id="EJT81091.1"/>
    </source>
</evidence>
<reference evidence="3" key="5">
    <citation type="submission" date="2018-04" db="UniProtKB">
        <authorList>
            <consortium name="EnsemblFungi"/>
        </authorList>
    </citation>
    <scope>IDENTIFICATION</scope>
    <source>
        <strain evidence="3">R3-111a-1</strain>
    </source>
</reference>
<reference evidence="4" key="1">
    <citation type="submission" date="2010-07" db="EMBL/GenBank/DDBJ databases">
        <title>The genome sequence of Gaeumannomyces graminis var. tritici strain R3-111a-1.</title>
        <authorList>
            <consortium name="The Broad Institute Genome Sequencing Platform"/>
            <person name="Ma L.-J."/>
            <person name="Dead R."/>
            <person name="Young S."/>
            <person name="Zeng Q."/>
            <person name="Koehrsen M."/>
            <person name="Alvarado L."/>
            <person name="Berlin A."/>
            <person name="Chapman S.B."/>
            <person name="Chen Z."/>
            <person name="Freedman E."/>
            <person name="Gellesch M."/>
            <person name="Goldberg J."/>
            <person name="Griggs A."/>
            <person name="Gujja S."/>
            <person name="Heilman E.R."/>
            <person name="Heiman D."/>
            <person name="Hepburn T."/>
            <person name="Howarth C."/>
            <person name="Jen D."/>
            <person name="Larson L."/>
            <person name="Mehta T."/>
            <person name="Neiman D."/>
            <person name="Pearson M."/>
            <person name="Roberts A."/>
            <person name="Saif S."/>
            <person name="Shea T."/>
            <person name="Shenoy N."/>
            <person name="Sisk P."/>
            <person name="Stolte C."/>
            <person name="Sykes S."/>
            <person name="Walk T."/>
            <person name="White J."/>
            <person name="Yandava C."/>
            <person name="Haas B."/>
            <person name="Nusbaum C."/>
            <person name="Birren B."/>
        </authorList>
    </citation>
    <scope>NUCLEOTIDE SEQUENCE [LARGE SCALE GENOMIC DNA]</scope>
    <source>
        <strain evidence="4">R3-111a-1</strain>
    </source>
</reference>
<feature type="compositionally biased region" description="Basic and acidic residues" evidence="1">
    <location>
        <begin position="1"/>
        <end position="11"/>
    </location>
</feature>
<dbReference type="Proteomes" id="UP000006039">
    <property type="component" value="Unassembled WGS sequence"/>
</dbReference>
<feature type="compositionally biased region" description="Polar residues" evidence="1">
    <location>
        <begin position="12"/>
        <end position="22"/>
    </location>
</feature>
<accession>J3NIJ8</accession>
<evidence type="ECO:0000313" key="3">
    <source>
        <dbReference type="EnsemblFungi" id="EJT81091"/>
    </source>
</evidence>
<name>J3NIJ8_GAET3</name>
<reference evidence="2" key="2">
    <citation type="submission" date="2010-07" db="EMBL/GenBank/DDBJ databases">
        <authorList>
            <consortium name="The Broad Institute Genome Sequencing Platform"/>
            <consortium name="Broad Institute Genome Sequencing Center for Infectious Disease"/>
            <person name="Ma L.-J."/>
            <person name="Dead R."/>
            <person name="Young S."/>
            <person name="Zeng Q."/>
            <person name="Koehrsen M."/>
            <person name="Alvarado L."/>
            <person name="Berlin A."/>
            <person name="Chapman S.B."/>
            <person name="Chen Z."/>
            <person name="Freedman E."/>
            <person name="Gellesch M."/>
            <person name="Goldberg J."/>
            <person name="Griggs A."/>
            <person name="Gujja S."/>
            <person name="Heilman E.R."/>
            <person name="Heiman D."/>
            <person name="Hepburn T."/>
            <person name="Howarth C."/>
            <person name="Jen D."/>
            <person name="Larson L."/>
            <person name="Mehta T."/>
            <person name="Neiman D."/>
            <person name="Pearson M."/>
            <person name="Roberts A."/>
            <person name="Saif S."/>
            <person name="Shea T."/>
            <person name="Shenoy N."/>
            <person name="Sisk P."/>
            <person name="Stolte C."/>
            <person name="Sykes S."/>
            <person name="Walk T."/>
            <person name="White J."/>
            <person name="Yandava C."/>
            <person name="Haas B."/>
            <person name="Nusbaum C."/>
            <person name="Birren B."/>
        </authorList>
    </citation>
    <scope>NUCLEOTIDE SEQUENCE</scope>
    <source>
        <strain evidence="2">R3-111a-1</strain>
    </source>
</reference>
<protein>
    <submittedName>
        <fullName evidence="2 3">Uncharacterized protein</fullName>
    </submittedName>
</protein>
<evidence type="ECO:0000313" key="4">
    <source>
        <dbReference type="Proteomes" id="UP000006039"/>
    </source>
</evidence>
<proteinExistence type="predicted"/>
<organism evidence="2">
    <name type="scientific">Gaeumannomyces tritici (strain R3-111a-1)</name>
    <name type="common">Wheat and barley take-all root rot fungus</name>
    <name type="synonym">Gaeumannomyces graminis var. tritici</name>
    <dbReference type="NCBI Taxonomy" id="644352"/>
    <lineage>
        <taxon>Eukaryota</taxon>
        <taxon>Fungi</taxon>
        <taxon>Dikarya</taxon>
        <taxon>Ascomycota</taxon>
        <taxon>Pezizomycotina</taxon>
        <taxon>Sordariomycetes</taxon>
        <taxon>Sordariomycetidae</taxon>
        <taxon>Magnaporthales</taxon>
        <taxon>Magnaporthaceae</taxon>
        <taxon>Gaeumannomyces</taxon>
    </lineage>
</organism>
<reference evidence="3" key="4">
    <citation type="journal article" date="2015" name="G3 (Bethesda)">
        <title>Genome sequences of three phytopathogenic species of the Magnaporthaceae family of fungi.</title>
        <authorList>
            <person name="Okagaki L.H."/>
            <person name="Nunes C.C."/>
            <person name="Sailsbery J."/>
            <person name="Clay B."/>
            <person name="Brown D."/>
            <person name="John T."/>
            <person name="Oh Y."/>
            <person name="Young N."/>
            <person name="Fitzgerald M."/>
            <person name="Haas B.J."/>
            <person name="Zeng Q."/>
            <person name="Young S."/>
            <person name="Adiconis X."/>
            <person name="Fan L."/>
            <person name="Levin J.Z."/>
            <person name="Mitchell T.K."/>
            <person name="Okubara P.A."/>
            <person name="Farman M.L."/>
            <person name="Kohn L.M."/>
            <person name="Birren B."/>
            <person name="Ma L.-J."/>
            <person name="Dean R.A."/>
        </authorList>
    </citation>
    <scope>NUCLEOTIDE SEQUENCE</scope>
    <source>
        <strain evidence="3">R3-111a-1</strain>
    </source>
</reference>
<dbReference type="GeneID" id="20341535"/>
<dbReference type="RefSeq" id="XP_009217100.1">
    <property type="nucleotide sequence ID" value="XM_009218836.1"/>
</dbReference>
<evidence type="ECO:0000256" key="1">
    <source>
        <dbReference type="SAM" id="MobiDB-lite"/>
    </source>
</evidence>
<dbReference type="HOGENOM" id="CLU_1250735_0_0_1"/>
<dbReference type="EnsemblFungi" id="EJT81091">
    <property type="protein sequence ID" value="EJT81091"/>
    <property type="gene ID" value="GGTG_01077"/>
</dbReference>
<feature type="region of interest" description="Disordered" evidence="1">
    <location>
        <begin position="1"/>
        <end position="62"/>
    </location>
</feature>
<dbReference type="EMBL" id="GL385395">
    <property type="protein sequence ID" value="EJT81091.1"/>
    <property type="molecule type" value="Genomic_DNA"/>
</dbReference>
<feature type="compositionally biased region" description="Polar residues" evidence="1">
    <location>
        <begin position="53"/>
        <end position="62"/>
    </location>
</feature>
<dbReference type="VEuPathDB" id="FungiDB:GGTG_01077"/>
<reference evidence="2" key="3">
    <citation type="submission" date="2010-09" db="EMBL/GenBank/DDBJ databases">
        <title>Annotation of Gaeumannomyces graminis var. tritici R3-111a-1.</title>
        <authorList>
            <consortium name="The Broad Institute Genome Sequencing Platform"/>
            <person name="Ma L.-J."/>
            <person name="Dead R."/>
            <person name="Young S.K."/>
            <person name="Zeng Q."/>
            <person name="Gargeya S."/>
            <person name="Fitzgerald M."/>
            <person name="Haas B."/>
            <person name="Abouelleil A."/>
            <person name="Alvarado L."/>
            <person name="Arachchi H.M."/>
            <person name="Berlin A."/>
            <person name="Brown A."/>
            <person name="Chapman S.B."/>
            <person name="Chen Z."/>
            <person name="Dunbar C."/>
            <person name="Freedman E."/>
            <person name="Gearin G."/>
            <person name="Gellesch M."/>
            <person name="Goldberg J."/>
            <person name="Griggs A."/>
            <person name="Gujja S."/>
            <person name="Heiman D."/>
            <person name="Howarth C."/>
            <person name="Larson L."/>
            <person name="Lui A."/>
            <person name="MacDonald P.J.P."/>
            <person name="Mehta T."/>
            <person name="Montmayeur A."/>
            <person name="Murphy C."/>
            <person name="Neiman D."/>
            <person name="Pearson M."/>
            <person name="Priest M."/>
            <person name="Roberts A."/>
            <person name="Saif S."/>
            <person name="Shea T."/>
            <person name="Shenoy N."/>
            <person name="Sisk P."/>
            <person name="Stolte C."/>
            <person name="Sykes S."/>
            <person name="Yandava C."/>
            <person name="Wortman J."/>
            <person name="Nusbaum C."/>
            <person name="Birren B."/>
        </authorList>
    </citation>
    <scope>NUCLEOTIDE SEQUENCE</scope>
    <source>
        <strain evidence="2">R3-111a-1</strain>
    </source>
</reference>
<dbReference type="AlphaFoldDB" id="J3NIJ8"/>
<sequence>MPGLQGERDQSASKPRTVTTIETGAGPSMAQRWRTRTSRANSDDSCGPPPLSLSRSASTNTVWDSPTCCASLRLIIKSGASQAPASTDIDDNTEYLIPVGSEGDGGGPGSKPAARNVAAPEITTFLPQSMRDGCAARHLGTYANRTPISQNHQAFQDSRPGSHWPAAPHLLHEAFQRAASSQEQRTCKPALQGAVRRLPGQTRPQWIKQPLRWTLSTSWAR</sequence>
<keyword evidence="4" id="KW-1185">Reference proteome</keyword>
<feature type="region of interest" description="Disordered" evidence="1">
    <location>
        <begin position="80"/>
        <end position="114"/>
    </location>
</feature>
<gene>
    <name evidence="3" type="primary">20341535</name>
    <name evidence="2" type="ORF">GGTG_01077</name>
</gene>